<keyword evidence="2" id="KW-0378">Hydrolase</keyword>
<dbReference type="EMBL" id="MNAD01001499">
    <property type="protein sequence ID" value="OJT04982.1"/>
    <property type="molecule type" value="Genomic_DNA"/>
</dbReference>
<dbReference type="AlphaFoldDB" id="A0A1M2VBK8"/>
<evidence type="ECO:0000259" key="5">
    <source>
        <dbReference type="Pfam" id="PF00251"/>
    </source>
</evidence>
<comment type="caution">
    <text evidence="6">The sequence shown here is derived from an EMBL/GenBank/DDBJ whole genome shotgun (WGS) entry which is preliminary data.</text>
</comment>
<dbReference type="OrthoDB" id="202537at2759"/>
<dbReference type="PANTHER" id="PTHR42800:SF2">
    <property type="entry name" value="INVERTASE-RELATED"/>
    <property type="match status" value="1"/>
</dbReference>
<dbReference type="Proteomes" id="UP000184267">
    <property type="component" value="Unassembled WGS sequence"/>
</dbReference>
<keyword evidence="3" id="KW-0326">Glycosidase</keyword>
<evidence type="ECO:0000256" key="3">
    <source>
        <dbReference type="ARBA" id="ARBA00023295"/>
    </source>
</evidence>
<reference evidence="6 7" key="1">
    <citation type="submission" date="2016-10" db="EMBL/GenBank/DDBJ databases">
        <title>Genome sequence of the basidiomycete white-rot fungus Trametes pubescens.</title>
        <authorList>
            <person name="Makela M.R."/>
            <person name="Granchi Z."/>
            <person name="Peng M."/>
            <person name="De Vries R.P."/>
            <person name="Grigoriev I."/>
            <person name="Riley R."/>
            <person name="Hilden K."/>
        </authorList>
    </citation>
    <scope>NUCLEOTIDE SEQUENCE [LARGE SCALE GENOMIC DNA]</scope>
    <source>
        <strain evidence="6 7">FBCC735</strain>
    </source>
</reference>
<keyword evidence="4" id="KW-0732">Signal</keyword>
<evidence type="ECO:0000256" key="4">
    <source>
        <dbReference type="SAM" id="SignalP"/>
    </source>
</evidence>
<dbReference type="InterPro" id="IPR013148">
    <property type="entry name" value="Glyco_hydro_32_N"/>
</dbReference>
<comment type="similarity">
    <text evidence="1">Belongs to the glycosyl hydrolase 32 family.</text>
</comment>
<protein>
    <submittedName>
        <fullName evidence="6">Invertase</fullName>
    </submittedName>
</protein>
<dbReference type="GO" id="GO:0000324">
    <property type="term" value="C:fungal-type vacuole"/>
    <property type="evidence" value="ECO:0007669"/>
    <property type="project" value="TreeGrafter"/>
</dbReference>
<dbReference type="PANTHER" id="PTHR42800">
    <property type="entry name" value="EXOINULINASE INUD (AFU_ORTHOLOGUE AFUA_5G00480)"/>
    <property type="match status" value="1"/>
</dbReference>
<keyword evidence="7" id="KW-1185">Reference proteome</keyword>
<name>A0A1M2VBK8_TRAPU</name>
<feature type="domain" description="Glycosyl hydrolase family 32 N-terminal" evidence="5">
    <location>
        <begin position="68"/>
        <end position="190"/>
    </location>
</feature>
<gene>
    <name evidence="6" type="ORF">TRAPUB_4230</name>
</gene>
<sequence length="192" mass="20759">MKLCATAFGVVVALVGGAISQDPTIPAVPTGTPIPGDYNGPYRPQVHFTPPQVRDSISYRIHETDLARQHFMNDPNGMFLDGNGTYHLYYQYNPTATVAGNQHWGHATSRDLYHWINQPIAIFPPTSDSGVFSGSAVVDVNNTSGFFPDQDNGVVAIYTLNTPTAQVQEISYSFDGGFTFTAFAGNPVIDVG</sequence>
<dbReference type="Gene3D" id="2.115.10.20">
    <property type="entry name" value="Glycosyl hydrolase domain, family 43"/>
    <property type="match status" value="1"/>
</dbReference>
<organism evidence="6 7">
    <name type="scientific">Trametes pubescens</name>
    <name type="common">White-rot fungus</name>
    <dbReference type="NCBI Taxonomy" id="154538"/>
    <lineage>
        <taxon>Eukaryota</taxon>
        <taxon>Fungi</taxon>
        <taxon>Dikarya</taxon>
        <taxon>Basidiomycota</taxon>
        <taxon>Agaricomycotina</taxon>
        <taxon>Agaricomycetes</taxon>
        <taxon>Polyporales</taxon>
        <taxon>Polyporaceae</taxon>
        <taxon>Trametes</taxon>
    </lineage>
</organism>
<dbReference type="SUPFAM" id="SSF75005">
    <property type="entry name" value="Arabinanase/levansucrase/invertase"/>
    <property type="match status" value="1"/>
</dbReference>
<dbReference type="InterPro" id="IPR023296">
    <property type="entry name" value="Glyco_hydro_beta-prop_sf"/>
</dbReference>
<dbReference type="STRING" id="154538.A0A1M2VBK8"/>
<feature type="signal peptide" evidence="4">
    <location>
        <begin position="1"/>
        <end position="20"/>
    </location>
</feature>
<feature type="chain" id="PRO_5012454116" evidence="4">
    <location>
        <begin position="21"/>
        <end position="192"/>
    </location>
</feature>
<accession>A0A1M2VBK8</accession>
<evidence type="ECO:0000256" key="2">
    <source>
        <dbReference type="ARBA" id="ARBA00022801"/>
    </source>
</evidence>
<evidence type="ECO:0000313" key="7">
    <source>
        <dbReference type="Proteomes" id="UP000184267"/>
    </source>
</evidence>
<dbReference type="GO" id="GO:0004575">
    <property type="term" value="F:sucrose alpha-glucosidase activity"/>
    <property type="evidence" value="ECO:0007669"/>
    <property type="project" value="TreeGrafter"/>
</dbReference>
<proteinExistence type="inferred from homology"/>
<dbReference type="GO" id="GO:0005987">
    <property type="term" value="P:sucrose catabolic process"/>
    <property type="evidence" value="ECO:0007669"/>
    <property type="project" value="TreeGrafter"/>
</dbReference>
<evidence type="ECO:0000313" key="6">
    <source>
        <dbReference type="EMBL" id="OJT04982.1"/>
    </source>
</evidence>
<dbReference type="Pfam" id="PF00251">
    <property type="entry name" value="Glyco_hydro_32N"/>
    <property type="match status" value="1"/>
</dbReference>
<evidence type="ECO:0000256" key="1">
    <source>
        <dbReference type="ARBA" id="ARBA00009902"/>
    </source>
</evidence>